<keyword evidence="3" id="KW-0378">Hydrolase</keyword>
<dbReference type="EMBL" id="CP092418">
    <property type="protein sequence ID" value="USD19691.1"/>
    <property type="molecule type" value="Genomic_DNA"/>
</dbReference>
<organism evidence="3 4">
    <name type="scientific">Microbulbifer variabilis</name>
    <dbReference type="NCBI Taxonomy" id="266805"/>
    <lineage>
        <taxon>Bacteria</taxon>
        <taxon>Pseudomonadati</taxon>
        <taxon>Pseudomonadota</taxon>
        <taxon>Gammaproteobacteria</taxon>
        <taxon>Cellvibrionales</taxon>
        <taxon>Microbulbiferaceae</taxon>
        <taxon>Microbulbifer</taxon>
    </lineage>
</organism>
<evidence type="ECO:0000259" key="2">
    <source>
        <dbReference type="Pfam" id="PF02617"/>
    </source>
</evidence>
<reference evidence="3" key="1">
    <citation type="submission" date="2022-02" db="EMBL/GenBank/DDBJ databases">
        <title>Coral-associated bacteria.</title>
        <authorList>
            <person name="Tang K."/>
            <person name="Wang X."/>
        </authorList>
    </citation>
    <scope>NUCLEOTIDE SEQUENCE</scope>
    <source>
        <strain evidence="3">SCSIO 43006</strain>
    </source>
</reference>
<dbReference type="HAMAP" id="MF_00302">
    <property type="entry name" value="ClpS"/>
    <property type="match status" value="1"/>
</dbReference>
<dbReference type="InterPro" id="IPR014719">
    <property type="entry name" value="Ribosomal_bL12_C/ClpS-like"/>
</dbReference>
<dbReference type="GO" id="GO:0008233">
    <property type="term" value="F:peptidase activity"/>
    <property type="evidence" value="ECO:0007669"/>
    <property type="project" value="UniProtKB-KW"/>
</dbReference>
<keyword evidence="4" id="KW-1185">Reference proteome</keyword>
<dbReference type="InterPro" id="IPR022935">
    <property type="entry name" value="ClpS"/>
</dbReference>
<evidence type="ECO:0000313" key="4">
    <source>
        <dbReference type="Proteomes" id="UP001055658"/>
    </source>
</evidence>
<dbReference type="Proteomes" id="UP001055658">
    <property type="component" value="Chromosome"/>
</dbReference>
<dbReference type="GO" id="GO:0006508">
    <property type="term" value="P:proteolysis"/>
    <property type="evidence" value="ECO:0007669"/>
    <property type="project" value="UniProtKB-KW"/>
</dbReference>
<dbReference type="InterPro" id="IPR003769">
    <property type="entry name" value="ClpS_core"/>
</dbReference>
<comment type="subunit">
    <text evidence="1">Binds to the N-terminal domain of the chaperone ClpA.</text>
</comment>
<comment type="similarity">
    <text evidence="1">Belongs to the ClpS family.</text>
</comment>
<feature type="domain" description="Adaptor protein ClpS core" evidence="2">
    <location>
        <begin position="38"/>
        <end position="117"/>
    </location>
</feature>
<evidence type="ECO:0000313" key="3">
    <source>
        <dbReference type="EMBL" id="USD19691.1"/>
    </source>
</evidence>
<accession>A0ABY4V5Z0</accession>
<dbReference type="PANTHER" id="PTHR33473">
    <property type="entry name" value="ATP-DEPENDENT CLP PROTEASE ADAPTER PROTEIN CLPS1, CHLOROPLASTIC"/>
    <property type="match status" value="1"/>
</dbReference>
<proteinExistence type="inferred from homology"/>
<dbReference type="PANTHER" id="PTHR33473:SF19">
    <property type="entry name" value="ATP-DEPENDENT CLP PROTEASE ADAPTER PROTEIN CLPS"/>
    <property type="match status" value="1"/>
</dbReference>
<keyword evidence="3" id="KW-0645">Protease</keyword>
<comment type="function">
    <text evidence="1">Involved in the modulation of the specificity of the ClpAP-mediated ATP-dependent protein degradation.</text>
</comment>
<dbReference type="NCBIfam" id="NF000669">
    <property type="entry name" value="PRK00033.1-2"/>
    <property type="match status" value="1"/>
</dbReference>
<dbReference type="Gene3D" id="3.30.1390.10">
    <property type="match status" value="1"/>
</dbReference>
<dbReference type="NCBIfam" id="NF000672">
    <property type="entry name" value="PRK00033.1-5"/>
    <property type="match status" value="1"/>
</dbReference>
<gene>
    <name evidence="1 3" type="primary">clpS</name>
    <name evidence="3" type="ORF">MJO52_11405</name>
</gene>
<evidence type="ECO:0000256" key="1">
    <source>
        <dbReference type="HAMAP-Rule" id="MF_00302"/>
    </source>
</evidence>
<dbReference type="Pfam" id="PF02617">
    <property type="entry name" value="ClpS"/>
    <property type="match status" value="1"/>
</dbReference>
<name>A0ABY4V5Z0_9GAMM</name>
<sequence>MSILQVIKLGSSDSGEDYFDGEGSEGGLALEEAPPRLKRPPMYKVIMLNDDYTPMDFVVETLELFFGVNRERATQLMLQVHTRGKAVCGVYTRDIAETKAAQVNQFAQENEHPLLCEIEADESKDD</sequence>
<protein>
    <recommendedName>
        <fullName evidence="1">ATP-dependent Clp protease adapter protein ClpS</fullName>
    </recommendedName>
</protein>
<dbReference type="SUPFAM" id="SSF54736">
    <property type="entry name" value="ClpS-like"/>
    <property type="match status" value="1"/>
</dbReference>
<dbReference type="RefSeq" id="WP_252081789.1">
    <property type="nucleotide sequence ID" value="NZ_CP092418.1"/>
</dbReference>